<dbReference type="PANTHER" id="PTHR12277">
    <property type="entry name" value="ALPHA/BETA HYDROLASE DOMAIN-CONTAINING PROTEIN"/>
    <property type="match status" value="1"/>
</dbReference>
<sequence>MVSSWQHRQKTKTTELKTLKMASKFYWILTGPRLLRIYKRDNIEGHNYEPGYVESIADKILQMFHVTLGLKYLSPIVGVYLYRKGYFTAEGGASLIKFAVSLLIVYAAAFVFRGIDRLANLDYRTFIKALVEARNSPTFQTKKALVGYDFEFWAWPVDFSVKELNSDRKKAYKAQPTVTNSSRRLQAIERSSFPCRILSYIAMHTFGRSMVYPGSTSFVNYFLSSMLVTGRAQQVEERHGKRAKIETEDGNEIDTMFVNMRGHSELGNTLVITSEGNAGFYEIGCINTPLDLNYSVLGWNHPGFGGSTGVPFPDQEQKAVDAVIQYAIHKLHFEPQDIAVFAWSIGGYTASWLAKTYPDLKFVVLDATFDDIVPLAIAKMPQSWKNLVSLALRSYMDLNIADNLLEYQGPILLIRRTKDEIITTETPPNTLPLLSSNRGNNLILKLLKFRYPTIVDESTIPIMKEFLAKETVQQVQMLKDKNVVYQEISNIFAVHVQESGLHFPMNIKVDDDLLLKTRLALFLITVHMENFDATHCSPLAISLFHKPWVPGARL</sequence>
<protein>
    <submittedName>
        <fullName evidence="5">Phosphatidylserine lipase ABHD16A-like</fullName>
    </submittedName>
</protein>
<dbReference type="Pfam" id="PF00561">
    <property type="entry name" value="Abhydrolase_1"/>
    <property type="match status" value="1"/>
</dbReference>
<evidence type="ECO:0000313" key="4">
    <source>
        <dbReference type="Proteomes" id="UP001165740"/>
    </source>
</evidence>
<dbReference type="Gene3D" id="3.40.50.1820">
    <property type="entry name" value="alpha/beta hydrolase"/>
    <property type="match status" value="1"/>
</dbReference>
<proteinExistence type="predicted"/>
<dbReference type="Pfam" id="PF22990">
    <property type="entry name" value="ABHD16_N"/>
    <property type="match status" value="1"/>
</dbReference>
<dbReference type="OMA" id="THCTQLP"/>
<evidence type="ECO:0000259" key="2">
    <source>
        <dbReference type="Pfam" id="PF00561"/>
    </source>
</evidence>
<dbReference type="AlphaFoldDB" id="A0A9W3BEB5"/>
<dbReference type="GO" id="GO:0047372">
    <property type="term" value="F:monoacylglycerol lipase activity"/>
    <property type="evidence" value="ECO:0007669"/>
    <property type="project" value="TreeGrafter"/>
</dbReference>
<dbReference type="RefSeq" id="XP_055897764.1">
    <property type="nucleotide sequence ID" value="XM_056041789.1"/>
</dbReference>
<reference evidence="5" key="1">
    <citation type="submission" date="2025-08" db="UniProtKB">
        <authorList>
            <consortium name="RefSeq"/>
        </authorList>
    </citation>
    <scope>IDENTIFICATION</scope>
</reference>
<dbReference type="GO" id="GO:0052651">
    <property type="term" value="P:monoacylglycerol catabolic process"/>
    <property type="evidence" value="ECO:0007669"/>
    <property type="project" value="TreeGrafter"/>
</dbReference>
<keyword evidence="1" id="KW-1133">Transmembrane helix</keyword>
<name>A0A9W3BEB5_BIOGL</name>
<dbReference type="GeneID" id="106058401"/>
<dbReference type="OrthoDB" id="6412627at2759"/>
<dbReference type="GO" id="GO:0006660">
    <property type="term" value="P:phosphatidylserine catabolic process"/>
    <property type="evidence" value="ECO:0007669"/>
    <property type="project" value="TreeGrafter"/>
</dbReference>
<keyword evidence="1" id="KW-0812">Transmembrane</keyword>
<feature type="domain" description="Phosphatidylserine Lipase ABHD16 N-terminal" evidence="3">
    <location>
        <begin position="24"/>
        <end position="151"/>
    </location>
</feature>
<evidence type="ECO:0000256" key="1">
    <source>
        <dbReference type="SAM" id="Phobius"/>
    </source>
</evidence>
<keyword evidence="1" id="KW-0472">Membrane</keyword>
<dbReference type="Proteomes" id="UP001165740">
    <property type="component" value="Chromosome 9"/>
</dbReference>
<gene>
    <name evidence="5" type="primary">LOC106058401</name>
</gene>
<organism evidence="4 5">
    <name type="scientific">Biomphalaria glabrata</name>
    <name type="common">Bloodfluke planorb</name>
    <name type="synonym">Freshwater snail</name>
    <dbReference type="NCBI Taxonomy" id="6526"/>
    <lineage>
        <taxon>Eukaryota</taxon>
        <taxon>Metazoa</taxon>
        <taxon>Spiralia</taxon>
        <taxon>Lophotrochozoa</taxon>
        <taxon>Mollusca</taxon>
        <taxon>Gastropoda</taxon>
        <taxon>Heterobranchia</taxon>
        <taxon>Euthyneura</taxon>
        <taxon>Panpulmonata</taxon>
        <taxon>Hygrophila</taxon>
        <taxon>Lymnaeoidea</taxon>
        <taxon>Planorbidae</taxon>
        <taxon>Biomphalaria</taxon>
    </lineage>
</organism>
<dbReference type="InterPro" id="IPR000073">
    <property type="entry name" value="AB_hydrolase_1"/>
</dbReference>
<dbReference type="GO" id="GO:0004620">
    <property type="term" value="F:phospholipase activity"/>
    <property type="evidence" value="ECO:0007669"/>
    <property type="project" value="TreeGrafter"/>
</dbReference>
<accession>A0A9W3BEB5</accession>
<dbReference type="InterPro" id="IPR029058">
    <property type="entry name" value="AB_hydrolase_fold"/>
</dbReference>
<keyword evidence="4" id="KW-1185">Reference proteome</keyword>
<evidence type="ECO:0000313" key="5">
    <source>
        <dbReference type="RefSeq" id="XP_055897764.1"/>
    </source>
</evidence>
<feature type="domain" description="AB hydrolase-1" evidence="2">
    <location>
        <begin position="286"/>
        <end position="393"/>
    </location>
</feature>
<dbReference type="PANTHER" id="PTHR12277:SF72">
    <property type="entry name" value="BAT5L PROTEIN"/>
    <property type="match status" value="1"/>
</dbReference>
<dbReference type="InterPro" id="IPR054518">
    <property type="entry name" value="ABHD16_N"/>
</dbReference>
<evidence type="ECO:0000259" key="3">
    <source>
        <dbReference type="Pfam" id="PF22990"/>
    </source>
</evidence>
<dbReference type="SUPFAM" id="SSF53474">
    <property type="entry name" value="alpha/beta-Hydrolases"/>
    <property type="match status" value="1"/>
</dbReference>
<dbReference type="GO" id="GO:0012505">
    <property type="term" value="C:endomembrane system"/>
    <property type="evidence" value="ECO:0007669"/>
    <property type="project" value="TreeGrafter"/>
</dbReference>
<feature type="transmembrane region" description="Helical" evidence="1">
    <location>
        <begin position="94"/>
        <end position="115"/>
    </location>
</feature>